<dbReference type="EMBL" id="CP012669">
    <property type="protein sequence ID" value="ALE15708.1"/>
    <property type="molecule type" value="Genomic_DNA"/>
</dbReference>
<evidence type="ECO:0000256" key="1">
    <source>
        <dbReference type="SAM" id="SignalP"/>
    </source>
</evidence>
<protein>
    <recommendedName>
        <fullName evidence="4">DUF3828 domain-containing protein</fullName>
    </recommendedName>
</protein>
<organism evidence="2 3">
    <name type="scientific">Altererythrobacter epoxidivorans</name>
    <dbReference type="NCBI Taxonomy" id="361183"/>
    <lineage>
        <taxon>Bacteria</taxon>
        <taxon>Pseudomonadati</taxon>
        <taxon>Pseudomonadota</taxon>
        <taxon>Alphaproteobacteria</taxon>
        <taxon>Sphingomonadales</taxon>
        <taxon>Erythrobacteraceae</taxon>
        <taxon>Altererythrobacter</taxon>
    </lineage>
</organism>
<reference evidence="2 3" key="1">
    <citation type="submission" date="2015-09" db="EMBL/GenBank/DDBJ databases">
        <title>Complete genome sequence of a benzo[a]pyrene-degrading bacterium Altererythrobacter epoxidivorans CGMCC 1.7731T.</title>
        <authorList>
            <person name="Li Z."/>
            <person name="Cheng H."/>
            <person name="Huo Y."/>
            <person name="Xu X."/>
        </authorList>
    </citation>
    <scope>NUCLEOTIDE SEQUENCE [LARGE SCALE GENOMIC DNA]</scope>
    <source>
        <strain evidence="2 3">CGMCC 1.7731</strain>
    </source>
</reference>
<sequence length="165" mass="18959">MSKLRKAFFAALALAGAPAAAQGAAGPQPEPPAYTDPLPTEPKEIVAAYLRDHTAWNDFASRYYEATRDFDAPEKAYRRLIDLYCGPEKDHQGITFSSDPGYDPERSEILEERADGGRRMVRMLHTNDNDFEALHEFVFVKRDGRWWLDELYYYDDYGDEWLPSL</sequence>
<name>A0A0M4MRQ7_9SPHN</name>
<gene>
    <name evidence="2" type="ORF">AMC99_00396</name>
</gene>
<dbReference type="KEGG" id="aep:AMC99_00396"/>
<feature type="chain" id="PRO_5005798639" description="DUF3828 domain-containing protein" evidence="1">
    <location>
        <begin position="22"/>
        <end position="165"/>
    </location>
</feature>
<evidence type="ECO:0008006" key="4">
    <source>
        <dbReference type="Google" id="ProtNLM"/>
    </source>
</evidence>
<feature type="signal peptide" evidence="1">
    <location>
        <begin position="1"/>
        <end position="21"/>
    </location>
</feature>
<keyword evidence="1" id="KW-0732">Signal</keyword>
<evidence type="ECO:0000313" key="2">
    <source>
        <dbReference type="EMBL" id="ALE15708.1"/>
    </source>
</evidence>
<dbReference type="PATRIC" id="fig|361183.4.peg.393"/>
<dbReference type="Proteomes" id="UP000057938">
    <property type="component" value="Chromosome"/>
</dbReference>
<dbReference type="STRING" id="361183.AMC99_00396"/>
<keyword evidence="3" id="KW-1185">Reference proteome</keyword>
<proteinExistence type="predicted"/>
<dbReference type="AlphaFoldDB" id="A0A0M4MRQ7"/>
<dbReference type="OrthoDB" id="6194342at2"/>
<evidence type="ECO:0000313" key="3">
    <source>
        <dbReference type="Proteomes" id="UP000057938"/>
    </source>
</evidence>
<accession>A0A0M4MRQ7</accession>
<dbReference type="RefSeq" id="WP_061922095.1">
    <property type="nucleotide sequence ID" value="NZ_CP012669.1"/>
</dbReference>